<dbReference type="InterPro" id="IPR013525">
    <property type="entry name" value="ABC2_TM"/>
</dbReference>
<evidence type="ECO:0000256" key="1">
    <source>
        <dbReference type="ARBA" id="ARBA00004141"/>
    </source>
</evidence>
<evidence type="ECO:0000313" key="9">
    <source>
        <dbReference type="Proteomes" id="UP000800981"/>
    </source>
</evidence>
<protein>
    <recommendedName>
        <fullName evidence="6">Transport permease protein</fullName>
    </recommendedName>
</protein>
<comment type="caution">
    <text evidence="8">The sequence shown here is derived from an EMBL/GenBank/DDBJ whole genome shotgun (WGS) entry which is preliminary data.</text>
</comment>
<accession>A0ABX0GYB5</accession>
<keyword evidence="4 6" id="KW-0472">Membrane</keyword>
<dbReference type="InterPro" id="IPR000412">
    <property type="entry name" value="ABC_2_transport"/>
</dbReference>
<dbReference type="InterPro" id="IPR051784">
    <property type="entry name" value="Nod_factor_ABC_transporter"/>
</dbReference>
<keyword evidence="2 6" id="KW-0812">Transmembrane</keyword>
<reference evidence="8 9" key="1">
    <citation type="submission" date="2020-03" db="EMBL/GenBank/DDBJ databases">
        <title>Two novel Motilibacter sp.</title>
        <authorList>
            <person name="Liu S."/>
        </authorList>
    </citation>
    <scope>NUCLEOTIDE SEQUENCE [LARGE SCALE GENOMIC DNA]</scope>
    <source>
        <strain evidence="8 9">E257</strain>
    </source>
</reference>
<evidence type="ECO:0000256" key="4">
    <source>
        <dbReference type="ARBA" id="ARBA00023136"/>
    </source>
</evidence>
<dbReference type="Proteomes" id="UP000800981">
    <property type="component" value="Unassembled WGS sequence"/>
</dbReference>
<feature type="transmembrane region" description="Helical" evidence="6">
    <location>
        <begin position="193"/>
        <end position="211"/>
    </location>
</feature>
<gene>
    <name evidence="8" type="ORF">G9H71_17495</name>
</gene>
<evidence type="ECO:0000259" key="7">
    <source>
        <dbReference type="PROSITE" id="PS51012"/>
    </source>
</evidence>
<dbReference type="PANTHER" id="PTHR43229:SF2">
    <property type="entry name" value="NODULATION PROTEIN J"/>
    <property type="match status" value="1"/>
</dbReference>
<evidence type="ECO:0000256" key="5">
    <source>
        <dbReference type="ARBA" id="ARBA00023251"/>
    </source>
</evidence>
<sequence>MTDTRSRVQAPVAPVLVARRGLAHEARAARVVWQRDLIRFRTDRGRMVSSLMQPILFLFVLGKGLGAALDTGGDVDYATFLFPGTLATGVMFTAVFSAISIVWDREFGFLREMLVAPVSRSAIVVGKCLGGATVATLQGVILLALAGLVGVPYEPLLLLGTLALLFLTAFAITAFGLVISVRVQQIQTVMPRVQLLLMPLMFLSGALFPVGDALPGWLRLLTHLNPMSYAVDAMRRLTFHYLPGTEVPAQLRSTLTWGDWPVPVWLDVAVVAGTGGVLLAIACVLLSRSE</sequence>
<dbReference type="InterPro" id="IPR047817">
    <property type="entry name" value="ABC2_TM_bact-type"/>
</dbReference>
<feature type="transmembrane region" description="Helical" evidence="6">
    <location>
        <begin position="80"/>
        <end position="103"/>
    </location>
</feature>
<keyword evidence="6" id="KW-0813">Transport</keyword>
<keyword evidence="3 6" id="KW-1133">Transmembrane helix</keyword>
<dbReference type="Pfam" id="PF01061">
    <property type="entry name" value="ABC2_membrane"/>
    <property type="match status" value="1"/>
</dbReference>
<dbReference type="PANTHER" id="PTHR43229">
    <property type="entry name" value="NODULATION PROTEIN J"/>
    <property type="match status" value="1"/>
</dbReference>
<dbReference type="EMBL" id="JAANNP010000038">
    <property type="protein sequence ID" value="NHC15578.1"/>
    <property type="molecule type" value="Genomic_DNA"/>
</dbReference>
<feature type="domain" description="ABC transmembrane type-2" evidence="7">
    <location>
        <begin position="45"/>
        <end position="289"/>
    </location>
</feature>
<dbReference type="RefSeq" id="WP_166284076.1">
    <property type="nucleotide sequence ID" value="NZ_JAANNP010000038.1"/>
</dbReference>
<feature type="transmembrane region" description="Helical" evidence="6">
    <location>
        <begin position="264"/>
        <end position="286"/>
    </location>
</feature>
<keyword evidence="5" id="KW-0046">Antibiotic resistance</keyword>
<keyword evidence="9" id="KW-1185">Reference proteome</keyword>
<feature type="transmembrane region" description="Helical" evidence="6">
    <location>
        <begin position="124"/>
        <end position="150"/>
    </location>
</feature>
<name>A0ABX0GYB5_9ACTN</name>
<feature type="transmembrane region" description="Helical" evidence="6">
    <location>
        <begin position="48"/>
        <end position="68"/>
    </location>
</feature>
<comment type="subcellular location">
    <subcellularLocation>
        <location evidence="6">Cell membrane</location>
        <topology evidence="6">Multi-pass membrane protein</topology>
    </subcellularLocation>
    <subcellularLocation>
        <location evidence="1">Membrane</location>
        <topology evidence="1">Multi-pass membrane protein</topology>
    </subcellularLocation>
</comment>
<organism evidence="8 9">
    <name type="scientific">Motilibacter deserti</name>
    <dbReference type="NCBI Taxonomy" id="2714956"/>
    <lineage>
        <taxon>Bacteria</taxon>
        <taxon>Bacillati</taxon>
        <taxon>Actinomycetota</taxon>
        <taxon>Actinomycetes</taxon>
        <taxon>Motilibacterales</taxon>
        <taxon>Motilibacteraceae</taxon>
        <taxon>Motilibacter</taxon>
    </lineage>
</organism>
<dbReference type="PRINTS" id="PR00164">
    <property type="entry name" value="ABC2TRNSPORT"/>
</dbReference>
<evidence type="ECO:0000256" key="3">
    <source>
        <dbReference type="ARBA" id="ARBA00022989"/>
    </source>
</evidence>
<evidence type="ECO:0000313" key="8">
    <source>
        <dbReference type="EMBL" id="NHC15578.1"/>
    </source>
</evidence>
<proteinExistence type="inferred from homology"/>
<comment type="similarity">
    <text evidence="6">Belongs to the ABC-2 integral membrane protein family.</text>
</comment>
<feature type="transmembrane region" description="Helical" evidence="6">
    <location>
        <begin position="156"/>
        <end position="181"/>
    </location>
</feature>
<keyword evidence="6" id="KW-1003">Cell membrane</keyword>
<evidence type="ECO:0000256" key="2">
    <source>
        <dbReference type="ARBA" id="ARBA00022692"/>
    </source>
</evidence>
<dbReference type="PIRSF" id="PIRSF006648">
    <property type="entry name" value="DrrB"/>
    <property type="match status" value="1"/>
</dbReference>
<evidence type="ECO:0000256" key="6">
    <source>
        <dbReference type="RuleBase" id="RU361157"/>
    </source>
</evidence>
<dbReference type="PROSITE" id="PS51012">
    <property type="entry name" value="ABC_TM2"/>
    <property type="match status" value="1"/>
</dbReference>